<sequence>MKMGKTQAKMTLAVPPFPFEDLLTLSDAAGSLWARTRCLEPPSLHRKPGLLVECVCVLFMPTPKGGIGASVYVAVLWCALHLIREEDALRMEVTSKQVPSCGEGPVLRVHLECKGRVNRRSPTQSLRPAASSGTIPTCENPGVALPGIKPRSPWSEATSLATKPLRPQILSRRSGTGILSTCTKTALQLYSLSKDRKVCLNGRSLRDDTYKSSRLADVAWKAFPIWRRRATYNDTRNDFRRTPRRWRCTGNRKLPTGMCDGGVLDLVTRGRLKLLEVSEKKQLTNTNRSPPVTVCISSGAHVPGSAMLGLKSLHFAHAKRVSSSGGVPNFSRGLQQLKETERGAMFRRRVWLELDMTAPRDDRACDAQSQQELCHRVDLSIKLWQIRLHARKTPKTPSADSLLCSVLAINIHDLQPVRNSGRGTERVDWLARSKVRLGHKATPIEAKMVPVDVIRPKFTNDWQHNTTANNAGTCKISRDDVYSGFVIQPVQRNYVWSSGTELLNIMYAHDSRGGQARVGSRRKYLGSSDSADNALSEDDARPERSVATRQVLHRQISRKRPAQALTSRQEGCRYSSCQRGYTLIMALPWKELVISARGAFFILISVREYCLSIPGVPCREPSSQTVRLLASHQGEPGSIPGRATPGFPQVGIVPDDAAGRRVFSGSSISPYLIFRCCSIRNSFHPLKTEISGVCKRRRRRDERDEERERERDKPRPADSFSVAFSLDKTAPYHYSLLTIFSAVLEGARISDGQAGRLRRVLQSLMLLAPALGLKPRLHSTLDPVTHISFSHVGFVPDDAADRRIFSGISRFPCPYIPALLHTHLASPSTALNTSLLRAALNTPTQLTKHQSGNNTHEFTSGKPSFYHFYSTHPPSVVYVHPSTYRPLSSTYNEGLRIILGWPRYTPVKLLYRLGSAEPPTHLARLHAEKFYRKVRNHPKPTISSIASYDPGIQHPHRRLLNFLLPFVLPQLLGAVLQSLLQLGYFATQPLGALLAPLQGPRHVLGGLSSVPAVTRIRRLGRRVAARTVSLLASHLGELASIPGWVTPNFREWESYRTIPLVDGFSPGSPVFSHPFIPELPHSHLVSPSSAH</sequence>
<protein>
    <submittedName>
        <fullName evidence="2">Uncharacterized protein</fullName>
    </submittedName>
</protein>
<gene>
    <name evidence="2" type="ORF">PR048_031373</name>
</gene>
<organism evidence="2 3">
    <name type="scientific">Dryococelus australis</name>
    <dbReference type="NCBI Taxonomy" id="614101"/>
    <lineage>
        <taxon>Eukaryota</taxon>
        <taxon>Metazoa</taxon>
        <taxon>Ecdysozoa</taxon>
        <taxon>Arthropoda</taxon>
        <taxon>Hexapoda</taxon>
        <taxon>Insecta</taxon>
        <taxon>Pterygota</taxon>
        <taxon>Neoptera</taxon>
        <taxon>Polyneoptera</taxon>
        <taxon>Phasmatodea</taxon>
        <taxon>Verophasmatodea</taxon>
        <taxon>Anareolatae</taxon>
        <taxon>Phasmatidae</taxon>
        <taxon>Eurycanthinae</taxon>
        <taxon>Dryococelus</taxon>
    </lineage>
</organism>
<name>A0ABQ9G952_9NEOP</name>
<feature type="region of interest" description="Disordered" evidence="1">
    <location>
        <begin position="518"/>
        <end position="544"/>
    </location>
</feature>
<evidence type="ECO:0000313" key="2">
    <source>
        <dbReference type="EMBL" id="KAJ8867571.1"/>
    </source>
</evidence>
<dbReference type="EMBL" id="JARBHB010000015">
    <property type="protein sequence ID" value="KAJ8867571.1"/>
    <property type="molecule type" value="Genomic_DNA"/>
</dbReference>
<reference evidence="2 3" key="1">
    <citation type="submission" date="2023-02" db="EMBL/GenBank/DDBJ databases">
        <title>LHISI_Scaffold_Assembly.</title>
        <authorList>
            <person name="Stuart O.P."/>
            <person name="Cleave R."/>
            <person name="Magrath M.J.L."/>
            <person name="Mikheyev A.S."/>
        </authorList>
    </citation>
    <scope>NUCLEOTIDE SEQUENCE [LARGE SCALE GENOMIC DNA]</scope>
    <source>
        <strain evidence="2">Daus_M_001</strain>
        <tissue evidence="2">Leg muscle</tissue>
    </source>
</reference>
<accession>A0ABQ9G952</accession>
<evidence type="ECO:0000256" key="1">
    <source>
        <dbReference type="SAM" id="MobiDB-lite"/>
    </source>
</evidence>
<evidence type="ECO:0000313" key="3">
    <source>
        <dbReference type="Proteomes" id="UP001159363"/>
    </source>
</evidence>
<feature type="compositionally biased region" description="Basic and acidic residues" evidence="1">
    <location>
        <begin position="706"/>
        <end position="716"/>
    </location>
</feature>
<keyword evidence="3" id="KW-1185">Reference proteome</keyword>
<feature type="region of interest" description="Disordered" evidence="1">
    <location>
        <begin position="694"/>
        <end position="717"/>
    </location>
</feature>
<dbReference type="Proteomes" id="UP001159363">
    <property type="component" value="Chromosome 14"/>
</dbReference>
<proteinExistence type="predicted"/>
<comment type="caution">
    <text evidence="2">The sequence shown here is derived from an EMBL/GenBank/DDBJ whole genome shotgun (WGS) entry which is preliminary data.</text>
</comment>